<name>A0A7J8FAV4_MOLMO</name>
<evidence type="ECO:0000256" key="11">
    <source>
        <dbReference type="SAM" id="SignalP"/>
    </source>
</evidence>
<accession>A0A7J8FAV4</accession>
<evidence type="ECO:0000256" key="9">
    <source>
        <dbReference type="PIRSR" id="PIRSR601400-1"/>
    </source>
</evidence>
<dbReference type="GO" id="GO:1903489">
    <property type="term" value="P:positive regulation of lactation"/>
    <property type="evidence" value="ECO:0007669"/>
    <property type="project" value="TreeGrafter"/>
</dbReference>
<keyword evidence="9" id="KW-0479">Metal-binding</keyword>
<dbReference type="GO" id="GO:0010628">
    <property type="term" value="P:positive regulation of gene expression"/>
    <property type="evidence" value="ECO:0007669"/>
    <property type="project" value="UniProtKB-ARBA"/>
</dbReference>
<evidence type="ECO:0000256" key="4">
    <source>
        <dbReference type="ARBA" id="ARBA00022702"/>
    </source>
</evidence>
<dbReference type="GO" id="GO:0046872">
    <property type="term" value="F:metal ion binding"/>
    <property type="evidence" value="ECO:0007669"/>
    <property type="project" value="UniProtKB-KW"/>
</dbReference>
<dbReference type="EMBL" id="JACASF010000012">
    <property type="protein sequence ID" value="KAF6444874.1"/>
    <property type="molecule type" value="Genomic_DNA"/>
</dbReference>
<reference evidence="12 13" key="1">
    <citation type="journal article" date="2020" name="Nature">
        <title>Six reference-quality genomes reveal evolution of bat adaptations.</title>
        <authorList>
            <person name="Jebb D."/>
            <person name="Huang Z."/>
            <person name="Pippel M."/>
            <person name="Hughes G.M."/>
            <person name="Lavrichenko K."/>
            <person name="Devanna P."/>
            <person name="Winkler S."/>
            <person name="Jermiin L.S."/>
            <person name="Skirmuntt E.C."/>
            <person name="Katzourakis A."/>
            <person name="Burkitt-Gray L."/>
            <person name="Ray D.A."/>
            <person name="Sullivan K.A.M."/>
            <person name="Roscito J.G."/>
            <person name="Kirilenko B.M."/>
            <person name="Davalos L.M."/>
            <person name="Corthals A.P."/>
            <person name="Power M.L."/>
            <person name="Jones G."/>
            <person name="Ransome R.D."/>
            <person name="Dechmann D.K.N."/>
            <person name="Locatelli A.G."/>
            <person name="Puechmaille S.J."/>
            <person name="Fedrigo O."/>
            <person name="Jarvis E.D."/>
            <person name="Hiller M."/>
            <person name="Vernes S.C."/>
            <person name="Myers E.W."/>
            <person name="Teeling E.C."/>
        </authorList>
    </citation>
    <scope>NUCLEOTIDE SEQUENCE [LARGE SCALE GENOMIC DNA]</scope>
    <source>
        <strain evidence="12">MMolMol1</strain>
        <tissue evidence="12">Muscle</tissue>
    </source>
</reference>
<sequence>MDSKELPRRAGSLLLLLLLVSNLLLFRNVASLPICPSRTIPCQVPLRDLFDRAVILSNYIHNLSTEMFSEFDKQYAQGKGYITRAFNSCHTASLPTPGNKEQAQRINHKDLLQLVLTVLRSWNDPLNHLANEVRGIQQAPVAIISRAVEIEERNKQLLEGMEKIIGQVQPEVKENEVHSAWFGLPSLQMADEDTRLSAFYNLLHCLRRDSNKVDNYLKVLKCRMIYDNNC</sequence>
<dbReference type="GO" id="GO:0008284">
    <property type="term" value="P:positive regulation of cell population proliferation"/>
    <property type="evidence" value="ECO:0007669"/>
    <property type="project" value="TreeGrafter"/>
</dbReference>
<keyword evidence="13" id="KW-1185">Reference proteome</keyword>
<dbReference type="GO" id="GO:0046427">
    <property type="term" value="P:positive regulation of receptor signaling pathway via JAK-STAT"/>
    <property type="evidence" value="ECO:0007669"/>
    <property type="project" value="TreeGrafter"/>
</dbReference>
<dbReference type="CDD" id="cd10288">
    <property type="entry name" value="prolactin_like"/>
    <property type="match status" value="1"/>
</dbReference>
<feature type="binding site" evidence="9">
    <location>
        <position position="214"/>
    </location>
    <ligand>
        <name>Zn(2+)</name>
        <dbReference type="ChEBI" id="CHEBI:29105"/>
    </ligand>
</feature>
<dbReference type="GO" id="GO:0005615">
    <property type="term" value="C:extracellular space"/>
    <property type="evidence" value="ECO:0007669"/>
    <property type="project" value="TreeGrafter"/>
</dbReference>
<dbReference type="InterPro" id="IPR009079">
    <property type="entry name" value="4_helix_cytokine-like_core"/>
</dbReference>
<dbReference type="SUPFAM" id="SSF47266">
    <property type="entry name" value="4-helical cytokines"/>
    <property type="match status" value="1"/>
</dbReference>
<dbReference type="PRINTS" id="PR00836">
    <property type="entry name" value="SOMATOTROPIN"/>
</dbReference>
<dbReference type="InterPro" id="IPR001400">
    <property type="entry name" value="Somatotropin/Prolactin"/>
</dbReference>
<keyword evidence="8" id="KW-0421">Lactation</keyword>
<dbReference type="GO" id="GO:0031667">
    <property type="term" value="P:response to nutrient levels"/>
    <property type="evidence" value="ECO:0007669"/>
    <property type="project" value="TreeGrafter"/>
</dbReference>
<dbReference type="Gene3D" id="1.20.1250.10">
    <property type="match status" value="1"/>
</dbReference>
<evidence type="ECO:0000256" key="10">
    <source>
        <dbReference type="RuleBase" id="RU003618"/>
    </source>
</evidence>
<dbReference type="InterPro" id="IPR018116">
    <property type="entry name" value="Somatotropin_CS"/>
</dbReference>
<dbReference type="PROSITE" id="PS00338">
    <property type="entry name" value="SOMATOTROPIN_2"/>
    <property type="match status" value="1"/>
</dbReference>
<dbReference type="Proteomes" id="UP000550707">
    <property type="component" value="Unassembled WGS sequence"/>
</dbReference>
<evidence type="ECO:0000256" key="7">
    <source>
        <dbReference type="ARBA" id="ARBA00041065"/>
    </source>
</evidence>
<comment type="subcellular location">
    <subcellularLocation>
        <location evidence="1 10">Secreted</location>
    </subcellularLocation>
</comment>
<dbReference type="GO" id="GO:0005148">
    <property type="term" value="F:prolactin receptor binding"/>
    <property type="evidence" value="ECO:0007669"/>
    <property type="project" value="TreeGrafter"/>
</dbReference>
<evidence type="ECO:0000256" key="8">
    <source>
        <dbReference type="ARBA" id="ARBA00043262"/>
    </source>
</evidence>
<evidence type="ECO:0000256" key="3">
    <source>
        <dbReference type="ARBA" id="ARBA00022525"/>
    </source>
</evidence>
<evidence type="ECO:0000256" key="6">
    <source>
        <dbReference type="ARBA" id="ARBA00038619"/>
    </source>
</evidence>
<comment type="subunit">
    <text evidence="6">Interacts with PRLR.</text>
</comment>
<evidence type="ECO:0000313" key="12">
    <source>
        <dbReference type="EMBL" id="KAF6444874.1"/>
    </source>
</evidence>
<dbReference type="Pfam" id="PF00103">
    <property type="entry name" value="Hormone_1"/>
    <property type="match status" value="1"/>
</dbReference>
<dbReference type="PROSITE" id="PS00266">
    <property type="entry name" value="SOMATOTROPIN_1"/>
    <property type="match status" value="1"/>
</dbReference>
<dbReference type="FunFam" id="1.20.1250.10:FF:000003">
    <property type="entry name" value="Prolactin"/>
    <property type="match status" value="1"/>
</dbReference>
<comment type="caution">
    <text evidence="12">The sequence shown here is derived from an EMBL/GenBank/DDBJ whole genome shotgun (WGS) entry which is preliminary data.</text>
</comment>
<dbReference type="FunCoup" id="A0A7J8FAV4">
    <property type="interactions" value="267"/>
</dbReference>
<feature type="chain" id="PRO_5029687351" description="Prolactin" evidence="11">
    <location>
        <begin position="32"/>
        <end position="230"/>
    </location>
</feature>
<comment type="similarity">
    <text evidence="2 10">Belongs to the somatotropin/prolactin family.</text>
</comment>
<evidence type="ECO:0000256" key="2">
    <source>
        <dbReference type="ARBA" id="ARBA00008474"/>
    </source>
</evidence>
<keyword evidence="4 10" id="KW-0372">Hormone</keyword>
<evidence type="ECO:0000256" key="5">
    <source>
        <dbReference type="ARBA" id="ARBA00023157"/>
    </source>
</evidence>
<dbReference type="GO" id="GO:0007565">
    <property type="term" value="P:female pregnancy"/>
    <property type="evidence" value="ECO:0007669"/>
    <property type="project" value="TreeGrafter"/>
</dbReference>
<dbReference type="PANTHER" id="PTHR11417">
    <property type="entry name" value="SOMATOTROPIN,PROLACTIN"/>
    <property type="match status" value="1"/>
</dbReference>
<keyword evidence="5" id="KW-1015">Disulfide bond</keyword>
<protein>
    <recommendedName>
        <fullName evidence="7">Prolactin</fullName>
    </recommendedName>
</protein>
<gene>
    <name evidence="12" type="ORF">HJG59_014820</name>
</gene>
<organism evidence="12 13">
    <name type="scientific">Molossus molossus</name>
    <name type="common">Pallas' mastiff bat</name>
    <name type="synonym">Vespertilio molossus</name>
    <dbReference type="NCBI Taxonomy" id="27622"/>
    <lineage>
        <taxon>Eukaryota</taxon>
        <taxon>Metazoa</taxon>
        <taxon>Chordata</taxon>
        <taxon>Craniata</taxon>
        <taxon>Vertebrata</taxon>
        <taxon>Euteleostomi</taxon>
        <taxon>Mammalia</taxon>
        <taxon>Eutheria</taxon>
        <taxon>Laurasiatheria</taxon>
        <taxon>Chiroptera</taxon>
        <taxon>Yangochiroptera</taxon>
        <taxon>Molossidae</taxon>
        <taxon>Molossus</taxon>
    </lineage>
</organism>
<keyword evidence="11" id="KW-0732">Signal</keyword>
<dbReference type="GO" id="GO:0007595">
    <property type="term" value="P:lactation"/>
    <property type="evidence" value="ECO:0007669"/>
    <property type="project" value="UniProtKB-KW"/>
</dbReference>
<dbReference type="GO" id="GO:0005179">
    <property type="term" value="F:hormone activity"/>
    <property type="evidence" value="ECO:0007669"/>
    <property type="project" value="UniProtKB-KW"/>
</dbReference>
<evidence type="ECO:0000256" key="1">
    <source>
        <dbReference type="ARBA" id="ARBA00004613"/>
    </source>
</evidence>
<dbReference type="PANTHER" id="PTHR11417:SF5">
    <property type="entry name" value="PROLACTIN"/>
    <property type="match status" value="1"/>
</dbReference>
<keyword evidence="3" id="KW-0964">Secreted</keyword>
<feature type="signal peptide" evidence="11">
    <location>
        <begin position="1"/>
        <end position="31"/>
    </location>
</feature>
<keyword evidence="9" id="KW-0862">Zinc</keyword>
<evidence type="ECO:0000313" key="13">
    <source>
        <dbReference type="Proteomes" id="UP000550707"/>
    </source>
</evidence>
<dbReference type="AlphaFoldDB" id="A0A7J8FAV4"/>
<dbReference type="InParanoid" id="A0A7J8FAV4"/>
<proteinExistence type="inferred from homology"/>